<reference evidence="2 3" key="1">
    <citation type="submission" date="2019-07" db="EMBL/GenBank/DDBJ databases">
        <title>Genome sequencing for Formosa sp. PS13.</title>
        <authorList>
            <person name="Park S.-J."/>
        </authorList>
    </citation>
    <scope>NUCLEOTIDE SEQUENCE [LARGE SCALE GENOMIC DNA]</scope>
    <source>
        <strain evidence="2 3">PS13</strain>
    </source>
</reference>
<evidence type="ECO:0000313" key="2">
    <source>
        <dbReference type="EMBL" id="QDO94833.1"/>
    </source>
</evidence>
<feature type="chain" id="PRO_5021860639" evidence="1">
    <location>
        <begin position="21"/>
        <end position="247"/>
    </location>
</feature>
<evidence type="ECO:0000313" key="3">
    <source>
        <dbReference type="Proteomes" id="UP000319209"/>
    </source>
</evidence>
<dbReference type="RefSeq" id="WP_143381708.1">
    <property type="nucleotide sequence ID" value="NZ_CP041637.1"/>
</dbReference>
<dbReference type="Pfam" id="PF12099">
    <property type="entry name" value="DUF3575"/>
    <property type="match status" value="1"/>
</dbReference>
<organism evidence="2 3">
    <name type="scientific">Formosa sediminum</name>
    <dbReference type="NCBI Taxonomy" id="2594004"/>
    <lineage>
        <taxon>Bacteria</taxon>
        <taxon>Pseudomonadati</taxon>
        <taxon>Bacteroidota</taxon>
        <taxon>Flavobacteriia</taxon>
        <taxon>Flavobacteriales</taxon>
        <taxon>Flavobacteriaceae</taxon>
        <taxon>Formosa</taxon>
    </lineage>
</organism>
<dbReference type="Proteomes" id="UP000319209">
    <property type="component" value="Chromosome"/>
</dbReference>
<proteinExistence type="predicted"/>
<name>A0A516GTI9_9FLAO</name>
<keyword evidence="3" id="KW-1185">Reference proteome</keyword>
<dbReference type="OrthoDB" id="1118958at2"/>
<sequence length="247" mass="28874">MKYLYYNLLIITCISVNVYAQDINYDTDEVYNNYTNEISFEVPQILNAVYQLSYERYIWKNFTANLGIGYKGKEGLVKLSGLDGEHIKTDEIFYTGYQIIPEIRYYLKSTARKPLIGFYFGAYFKYSNYNSDFDGDYINQYEEHLSFEFDMSTSVSSVGLMFGYKLPISKHFNIDFMIAGPGAGHYNFKFKNSKDLPDEFYDDLNEALEDYTILDLINSDFKFSKVNRSSKFSAFSFRYGIAIGYMF</sequence>
<dbReference type="EMBL" id="CP041637">
    <property type="protein sequence ID" value="QDO94833.1"/>
    <property type="molecule type" value="Genomic_DNA"/>
</dbReference>
<feature type="signal peptide" evidence="1">
    <location>
        <begin position="1"/>
        <end position="20"/>
    </location>
</feature>
<protein>
    <submittedName>
        <fullName evidence="2">DUF3575 domain-containing protein</fullName>
    </submittedName>
</protein>
<evidence type="ECO:0000256" key="1">
    <source>
        <dbReference type="SAM" id="SignalP"/>
    </source>
</evidence>
<gene>
    <name evidence="2" type="ORF">FNB79_12945</name>
</gene>
<dbReference type="InterPro" id="IPR021958">
    <property type="entry name" value="DUF3575"/>
</dbReference>
<dbReference type="AlphaFoldDB" id="A0A516GTI9"/>
<dbReference type="KEGG" id="fop:FNB79_12945"/>
<accession>A0A516GTI9</accession>
<keyword evidence="1" id="KW-0732">Signal</keyword>